<feature type="compositionally biased region" description="Acidic residues" evidence="1">
    <location>
        <begin position="44"/>
        <end position="57"/>
    </location>
</feature>
<dbReference type="VEuPathDB" id="FungiDB:AB675_11013"/>
<proteinExistence type="predicted"/>
<keyword evidence="4" id="KW-1185">Reference proteome</keyword>
<accession>A0A0N1H2L0</accession>
<dbReference type="InterPro" id="IPR027911">
    <property type="entry name" value="DUF4604"/>
</dbReference>
<dbReference type="Pfam" id="PF15377">
    <property type="entry name" value="DUF4604"/>
    <property type="match status" value="1"/>
</dbReference>
<evidence type="ECO:0000313" key="3">
    <source>
        <dbReference type="EMBL" id="KPI35510.1"/>
    </source>
</evidence>
<gene>
    <name evidence="3" type="ORF">AB675_11013</name>
</gene>
<feature type="compositionally biased region" description="Basic and acidic residues" evidence="1">
    <location>
        <begin position="126"/>
        <end position="135"/>
    </location>
</feature>
<dbReference type="OrthoDB" id="5388322at2759"/>
<organism evidence="3 4">
    <name type="scientific">Cyphellophora attinorum</name>
    <dbReference type="NCBI Taxonomy" id="1664694"/>
    <lineage>
        <taxon>Eukaryota</taxon>
        <taxon>Fungi</taxon>
        <taxon>Dikarya</taxon>
        <taxon>Ascomycota</taxon>
        <taxon>Pezizomycotina</taxon>
        <taxon>Eurotiomycetes</taxon>
        <taxon>Chaetothyriomycetidae</taxon>
        <taxon>Chaetothyriales</taxon>
        <taxon>Cyphellophoraceae</taxon>
        <taxon>Cyphellophora</taxon>
    </lineage>
</organism>
<comment type="caution">
    <text evidence="3">The sequence shown here is derived from an EMBL/GenBank/DDBJ whole genome shotgun (WGS) entry which is preliminary data.</text>
</comment>
<dbReference type="Proteomes" id="UP000038010">
    <property type="component" value="Unassembled WGS sequence"/>
</dbReference>
<evidence type="ECO:0000256" key="1">
    <source>
        <dbReference type="SAM" id="MobiDB-lite"/>
    </source>
</evidence>
<dbReference type="EMBL" id="LFJN01000039">
    <property type="protein sequence ID" value="KPI35510.1"/>
    <property type="molecule type" value="Genomic_DNA"/>
</dbReference>
<evidence type="ECO:0000313" key="4">
    <source>
        <dbReference type="Proteomes" id="UP000038010"/>
    </source>
</evidence>
<dbReference type="AlphaFoldDB" id="A0A0N1H2L0"/>
<reference evidence="3 4" key="1">
    <citation type="submission" date="2015-06" db="EMBL/GenBank/DDBJ databases">
        <title>Draft genome of the ant-associated black yeast Phialophora attae CBS 131958.</title>
        <authorList>
            <person name="Moreno L.F."/>
            <person name="Stielow B.J."/>
            <person name="de Hoog S."/>
            <person name="Vicente V.A."/>
            <person name="Weiss V.A."/>
            <person name="de Vries M."/>
            <person name="Cruz L.M."/>
            <person name="Souza E.M."/>
        </authorList>
    </citation>
    <scope>NUCLEOTIDE SEQUENCE [LARGE SCALE GENOMIC DNA]</scope>
    <source>
        <strain evidence="3 4">CBS 131958</strain>
    </source>
</reference>
<feature type="compositionally biased region" description="Basic and acidic residues" evidence="1">
    <location>
        <begin position="61"/>
        <end position="92"/>
    </location>
</feature>
<feature type="domain" description="DUF4604" evidence="2">
    <location>
        <begin position="5"/>
        <end position="169"/>
    </location>
</feature>
<name>A0A0N1H2L0_9EURO</name>
<dbReference type="GeneID" id="28731706"/>
<dbReference type="RefSeq" id="XP_017995473.1">
    <property type="nucleotide sequence ID" value="XM_018139826.1"/>
</dbReference>
<sequence>MPSQKLEFTKQEPSFLRRLREEHGGPRNNVQAPRPKKDRLRTGDDDEDEPVIVDESGENVVAKEEWEGMLKREKEGVEAEAGRDDDVEKADEAVASAMAKEVQKAEIGTTKKRKVVKVIGQEEPADTPKSKRDDQSATTTSDGTDKAQAVPEPSKPRKKAKKIKLSFDDPD</sequence>
<evidence type="ECO:0000259" key="2">
    <source>
        <dbReference type="Pfam" id="PF15377"/>
    </source>
</evidence>
<protein>
    <recommendedName>
        <fullName evidence="2">DUF4604 domain-containing protein</fullName>
    </recommendedName>
</protein>
<feature type="region of interest" description="Disordered" evidence="1">
    <location>
        <begin position="19"/>
        <end position="171"/>
    </location>
</feature>